<organism evidence="1 2">
    <name type="scientific">Cylicocyclus nassatus</name>
    <name type="common">Nematode worm</name>
    <dbReference type="NCBI Taxonomy" id="53992"/>
    <lineage>
        <taxon>Eukaryota</taxon>
        <taxon>Metazoa</taxon>
        <taxon>Ecdysozoa</taxon>
        <taxon>Nematoda</taxon>
        <taxon>Chromadorea</taxon>
        <taxon>Rhabditida</taxon>
        <taxon>Rhabditina</taxon>
        <taxon>Rhabditomorpha</taxon>
        <taxon>Strongyloidea</taxon>
        <taxon>Strongylidae</taxon>
        <taxon>Cylicocyclus</taxon>
    </lineage>
</organism>
<protein>
    <submittedName>
        <fullName evidence="1">Uncharacterized protein</fullName>
    </submittedName>
</protein>
<reference evidence="1" key="1">
    <citation type="submission" date="2023-07" db="EMBL/GenBank/DDBJ databases">
        <authorList>
            <consortium name="CYATHOMIX"/>
        </authorList>
    </citation>
    <scope>NUCLEOTIDE SEQUENCE</scope>
    <source>
        <strain evidence="1">N/A</strain>
    </source>
</reference>
<name>A0AA36GXL2_CYLNA</name>
<sequence>MQTIYEKFWIVLRLQFYVIYLLLQHIYGKIKEVFRMAAGTADIPDGHVRMLSIIWRYKLDPEEIAKRSDFVLAGGHFESIELMNNSHWSIYCIERDYVLFVLLPEPFYSYNISEYPFIFVPLFEKALAVAEVKRSDFLKFAETLEKQPQPRTVLFTNTARCGSTLLGKMLHRPGFSICYAEHPALTTLSVALSEEFMSETEIRQYLRGAITCLRAHLPTGVVCVLKTQSFEAKLVPFCEGIPNLKHIFAFRKKGLLSVEKVMRREDFLNALLTEMYNYCPAAIRWISLLTAGEGKWNRLLRPHGRRAAAAIVFAAPYSVYEQNKKMYCHPVIWFHEMINDTENMLTSLFTEIEIPLSCVRDAVECKNKDSQEGSFLSSQKLTHIKFAPISEADKATFKEYAEKMNIPEDTFDMD</sequence>
<dbReference type="AlphaFoldDB" id="A0AA36GXL2"/>
<dbReference type="Proteomes" id="UP001176961">
    <property type="component" value="Unassembled WGS sequence"/>
</dbReference>
<evidence type="ECO:0000313" key="1">
    <source>
        <dbReference type="EMBL" id="CAJ0599954.1"/>
    </source>
</evidence>
<accession>A0AA36GXL2</accession>
<proteinExistence type="predicted"/>
<gene>
    <name evidence="1" type="ORF">CYNAS_LOCUS11937</name>
</gene>
<dbReference type="PANTHER" id="PTHR33844:SF1">
    <property type="entry name" value="SULFOTRANSFERASE DOMAIN-CONTAINING PROTEIN"/>
    <property type="match status" value="1"/>
</dbReference>
<evidence type="ECO:0000313" key="2">
    <source>
        <dbReference type="Proteomes" id="UP001176961"/>
    </source>
</evidence>
<keyword evidence="2" id="KW-1185">Reference proteome</keyword>
<dbReference type="EMBL" id="CATQJL010000223">
    <property type="protein sequence ID" value="CAJ0599954.1"/>
    <property type="molecule type" value="Genomic_DNA"/>
</dbReference>
<dbReference type="PANTHER" id="PTHR33844">
    <property type="entry name" value="SULFOTRANSFER_1 DOMAIN-CONTAINING PROTEIN"/>
    <property type="match status" value="1"/>
</dbReference>
<comment type="caution">
    <text evidence="1">The sequence shown here is derived from an EMBL/GenBank/DDBJ whole genome shotgun (WGS) entry which is preliminary data.</text>
</comment>